<gene>
    <name evidence="1" type="ORF">GMARGA_LOCUS22907</name>
</gene>
<protein>
    <submittedName>
        <fullName evidence="1">33830_t:CDS:1</fullName>
    </submittedName>
</protein>
<dbReference type="EMBL" id="CAJVQB010022645">
    <property type="protein sequence ID" value="CAG8800087.1"/>
    <property type="molecule type" value="Genomic_DNA"/>
</dbReference>
<comment type="caution">
    <text evidence="1">The sequence shown here is derived from an EMBL/GenBank/DDBJ whole genome shotgun (WGS) entry which is preliminary data.</text>
</comment>
<feature type="non-terminal residue" evidence="1">
    <location>
        <position position="1"/>
    </location>
</feature>
<evidence type="ECO:0000313" key="1">
    <source>
        <dbReference type="EMBL" id="CAG8800087.1"/>
    </source>
</evidence>
<name>A0ABN7VV40_GIGMA</name>
<accession>A0ABN7VV40</accession>
<organism evidence="1 2">
    <name type="scientific">Gigaspora margarita</name>
    <dbReference type="NCBI Taxonomy" id="4874"/>
    <lineage>
        <taxon>Eukaryota</taxon>
        <taxon>Fungi</taxon>
        <taxon>Fungi incertae sedis</taxon>
        <taxon>Mucoromycota</taxon>
        <taxon>Glomeromycotina</taxon>
        <taxon>Glomeromycetes</taxon>
        <taxon>Diversisporales</taxon>
        <taxon>Gigasporaceae</taxon>
        <taxon>Gigaspora</taxon>
    </lineage>
</organism>
<reference evidence="1 2" key="1">
    <citation type="submission" date="2021-06" db="EMBL/GenBank/DDBJ databases">
        <authorList>
            <person name="Kallberg Y."/>
            <person name="Tangrot J."/>
            <person name="Rosling A."/>
        </authorList>
    </citation>
    <scope>NUCLEOTIDE SEQUENCE [LARGE SCALE GENOMIC DNA]</scope>
    <source>
        <strain evidence="1 2">120-4 pot B 10/14</strain>
    </source>
</reference>
<proteinExistence type="predicted"/>
<keyword evidence="2" id="KW-1185">Reference proteome</keyword>
<dbReference type="Proteomes" id="UP000789901">
    <property type="component" value="Unassembled WGS sequence"/>
</dbReference>
<sequence>EEIQEEHEAHLAYRRSLYYQNKTKKPVEQLNKKKFKNTINMRQRCALENLVTSQNVSDVHEENFLENDLKMTDRELLQKILQHY</sequence>
<evidence type="ECO:0000313" key="2">
    <source>
        <dbReference type="Proteomes" id="UP000789901"/>
    </source>
</evidence>